<keyword evidence="11" id="KW-1185">Reference proteome</keyword>
<keyword evidence="6" id="KW-0406">Ion transport</keyword>
<dbReference type="GO" id="GO:0030001">
    <property type="term" value="P:metal ion transport"/>
    <property type="evidence" value="ECO:0007669"/>
    <property type="project" value="UniProtKB-ARBA"/>
</dbReference>
<keyword evidence="3" id="KW-0813">Transport</keyword>
<sequence length="536" mass="59926">MMLRMREEENDWNEGKDSLSEGYGSHTTNARGSRRRGLTKPARWVKRSPFLGLHLAYFVLGSLAGAMSLWAAPKPEPLPFVDALFNAVSAITETGLPGVAIHRFSLSDRWSLLLLMVVGAPAFTAAIPLFLRCRLLLPHSIRRLTSSRRATPDKNCTPAPHLLPVVSPTANSLSTDVVEDEFLMDMQTLRVMSWVTAGHYLLCVLGGFLICSLCIFCSPHAKSVLKENHVDPALFALFAVVSAFGNCGYILLDDNLIPLNRASAMLLCLGALMLMGNTLYAPTMRLWIWLLQKTSRGEKGRVYEHILSSREQRFTHLFPRHETIWLLGFSMFINACQVLCMLSIDWKSHDLRSLGAGYKLVASLFQSIATRTGGMNVVNLANLSSPTLFLEVVAMYISTYPVLSIRQSTSKLERNIFVTQSSIVRSKDSFLFVAIFLVCFFERQSMRNDPVNFSFFNIVYEVISAYSNVGLSIGYDCSLRTKVAKDCKDIPCAFSGRWSVCGKMVLIMVMLVGRHRDFLRDSDWDIPSPVHTLPSP</sequence>
<evidence type="ECO:0000256" key="3">
    <source>
        <dbReference type="ARBA" id="ARBA00022448"/>
    </source>
</evidence>
<dbReference type="AlphaFoldDB" id="A0A8T2R1L9"/>
<evidence type="ECO:0000256" key="7">
    <source>
        <dbReference type="ARBA" id="ARBA00023136"/>
    </source>
</evidence>
<feature type="region of interest" description="Disordered" evidence="8">
    <location>
        <begin position="1"/>
        <end position="38"/>
    </location>
</feature>
<evidence type="ECO:0000256" key="8">
    <source>
        <dbReference type="SAM" id="MobiDB-lite"/>
    </source>
</evidence>
<evidence type="ECO:0000256" key="6">
    <source>
        <dbReference type="ARBA" id="ARBA00023065"/>
    </source>
</evidence>
<dbReference type="EMBL" id="CM035435">
    <property type="protein sequence ID" value="KAH7290219.1"/>
    <property type="molecule type" value="Genomic_DNA"/>
</dbReference>
<organism evidence="10 11">
    <name type="scientific">Ceratopteris richardii</name>
    <name type="common">Triangle waterfern</name>
    <dbReference type="NCBI Taxonomy" id="49495"/>
    <lineage>
        <taxon>Eukaryota</taxon>
        <taxon>Viridiplantae</taxon>
        <taxon>Streptophyta</taxon>
        <taxon>Embryophyta</taxon>
        <taxon>Tracheophyta</taxon>
        <taxon>Polypodiopsida</taxon>
        <taxon>Polypodiidae</taxon>
        <taxon>Polypodiales</taxon>
        <taxon>Pteridineae</taxon>
        <taxon>Pteridaceae</taxon>
        <taxon>Parkerioideae</taxon>
        <taxon>Ceratopteris</taxon>
    </lineage>
</organism>
<dbReference type="InterPro" id="IPR051143">
    <property type="entry name" value="TrkH_K-transport"/>
</dbReference>
<dbReference type="GO" id="GO:0005886">
    <property type="term" value="C:plasma membrane"/>
    <property type="evidence" value="ECO:0007669"/>
    <property type="project" value="TreeGrafter"/>
</dbReference>
<dbReference type="Proteomes" id="UP000825935">
    <property type="component" value="Chromosome 30"/>
</dbReference>
<feature type="transmembrane region" description="Helical" evidence="9">
    <location>
        <begin position="264"/>
        <end position="281"/>
    </location>
</feature>
<dbReference type="OMA" id="LICICER"/>
<keyword evidence="5 9" id="KW-1133">Transmembrane helix</keyword>
<feature type="transmembrane region" description="Helical" evidence="9">
    <location>
        <begin position="200"/>
        <end position="221"/>
    </location>
</feature>
<name>A0A8T2R1L9_CERRI</name>
<reference evidence="10" key="1">
    <citation type="submission" date="2021-08" db="EMBL/GenBank/DDBJ databases">
        <title>WGS assembly of Ceratopteris richardii.</title>
        <authorList>
            <person name="Marchant D.B."/>
            <person name="Chen G."/>
            <person name="Jenkins J."/>
            <person name="Shu S."/>
            <person name="Leebens-Mack J."/>
            <person name="Grimwood J."/>
            <person name="Schmutz J."/>
            <person name="Soltis P."/>
            <person name="Soltis D."/>
            <person name="Chen Z.-H."/>
        </authorList>
    </citation>
    <scope>NUCLEOTIDE SEQUENCE</scope>
    <source>
        <strain evidence="10">Whitten #5841</strain>
        <tissue evidence="10">Leaf</tissue>
    </source>
</reference>
<proteinExistence type="inferred from homology"/>
<feature type="transmembrane region" description="Helical" evidence="9">
    <location>
        <begin position="50"/>
        <end position="72"/>
    </location>
</feature>
<dbReference type="PANTHER" id="PTHR31064:SF30">
    <property type="entry name" value="HIGH-AFFINITY POTASSIUM TRANSPORT PROTEIN-RELATED"/>
    <property type="match status" value="1"/>
</dbReference>
<keyword evidence="4 9" id="KW-0812">Transmembrane</keyword>
<comment type="subcellular location">
    <subcellularLocation>
        <location evidence="1">Membrane</location>
        <topology evidence="1">Multi-pass membrane protein</topology>
    </subcellularLocation>
</comment>
<feature type="compositionally biased region" description="Basic and acidic residues" evidence="8">
    <location>
        <begin position="1"/>
        <end position="19"/>
    </location>
</feature>
<dbReference type="GO" id="GO:0008324">
    <property type="term" value="F:monoatomic cation transmembrane transporter activity"/>
    <property type="evidence" value="ECO:0007669"/>
    <property type="project" value="InterPro"/>
</dbReference>
<dbReference type="PANTHER" id="PTHR31064">
    <property type="entry name" value="POTASSIUM TRANSPORT PROTEIN DDB_G0292412-RELATED"/>
    <property type="match status" value="1"/>
</dbReference>
<evidence type="ECO:0000256" key="9">
    <source>
        <dbReference type="SAM" id="Phobius"/>
    </source>
</evidence>
<gene>
    <name evidence="10" type="ORF">KP509_30G037000</name>
</gene>
<dbReference type="InterPro" id="IPR003445">
    <property type="entry name" value="Cat_transpt"/>
</dbReference>
<dbReference type="OrthoDB" id="9999863at2759"/>
<protein>
    <submittedName>
        <fullName evidence="10">Uncharacterized protein</fullName>
    </submittedName>
</protein>
<accession>A0A8T2R1L9</accession>
<evidence type="ECO:0000256" key="5">
    <source>
        <dbReference type="ARBA" id="ARBA00022989"/>
    </source>
</evidence>
<evidence type="ECO:0000256" key="1">
    <source>
        <dbReference type="ARBA" id="ARBA00004141"/>
    </source>
</evidence>
<comment type="similarity">
    <text evidence="2">Belongs to the TrkH potassium transport family. HKT (TC 2.A.38.3) subfamily.</text>
</comment>
<evidence type="ECO:0000256" key="4">
    <source>
        <dbReference type="ARBA" id="ARBA00022692"/>
    </source>
</evidence>
<evidence type="ECO:0000256" key="2">
    <source>
        <dbReference type="ARBA" id="ARBA00010864"/>
    </source>
</evidence>
<dbReference type="Pfam" id="PF02386">
    <property type="entry name" value="TrkH"/>
    <property type="match status" value="2"/>
</dbReference>
<evidence type="ECO:0000313" key="11">
    <source>
        <dbReference type="Proteomes" id="UP000825935"/>
    </source>
</evidence>
<keyword evidence="7 9" id="KW-0472">Membrane</keyword>
<feature type="transmembrane region" description="Helical" evidence="9">
    <location>
        <begin position="110"/>
        <end position="131"/>
    </location>
</feature>
<comment type="caution">
    <text evidence="10">The sequence shown here is derived from an EMBL/GenBank/DDBJ whole genome shotgun (WGS) entry which is preliminary data.</text>
</comment>
<evidence type="ECO:0000313" key="10">
    <source>
        <dbReference type="EMBL" id="KAH7290219.1"/>
    </source>
</evidence>
<feature type="transmembrane region" description="Helical" evidence="9">
    <location>
        <begin position="233"/>
        <end position="252"/>
    </location>
</feature>